<feature type="transmembrane region" description="Helical" evidence="5">
    <location>
        <begin position="191"/>
        <end position="212"/>
    </location>
</feature>
<keyword evidence="3 5" id="KW-1133">Transmembrane helix</keyword>
<evidence type="ECO:0000256" key="3">
    <source>
        <dbReference type="ARBA" id="ARBA00022989"/>
    </source>
</evidence>
<keyword evidence="2 5" id="KW-0812">Transmembrane</keyword>
<dbReference type="GO" id="GO:0000287">
    <property type="term" value="F:magnesium ion binding"/>
    <property type="evidence" value="ECO:0007669"/>
    <property type="project" value="TreeGrafter"/>
</dbReference>
<dbReference type="SUPFAM" id="SSF144083">
    <property type="entry name" value="Magnesium transport protein CorA, transmembrane region"/>
    <property type="match status" value="1"/>
</dbReference>
<reference evidence="6" key="2">
    <citation type="submission" date="2023-05" db="EMBL/GenBank/DDBJ databases">
        <authorList>
            <consortium name="Lawrence Berkeley National Laboratory"/>
            <person name="Steindorff A."/>
            <person name="Hensen N."/>
            <person name="Bonometti L."/>
            <person name="Westerberg I."/>
            <person name="Brannstrom I.O."/>
            <person name="Guillou S."/>
            <person name="Cros-Aarteil S."/>
            <person name="Calhoun S."/>
            <person name="Haridas S."/>
            <person name="Kuo A."/>
            <person name="Mondo S."/>
            <person name="Pangilinan J."/>
            <person name="Riley R."/>
            <person name="Labutti K."/>
            <person name="Andreopoulos B."/>
            <person name="Lipzen A."/>
            <person name="Chen C."/>
            <person name="Yanf M."/>
            <person name="Daum C."/>
            <person name="Ng V."/>
            <person name="Clum A."/>
            <person name="Ohm R."/>
            <person name="Martin F."/>
            <person name="Silar P."/>
            <person name="Natvig D."/>
            <person name="Lalanne C."/>
            <person name="Gautier V."/>
            <person name="Ament-Velasquez S.L."/>
            <person name="Kruys A."/>
            <person name="Hutchinson M.I."/>
            <person name="Powell A.J."/>
            <person name="Barry K."/>
            <person name="Miller A.N."/>
            <person name="Grigoriev I.V."/>
            <person name="Debuchy R."/>
            <person name="Gladieux P."/>
            <person name="Thoren M.H."/>
            <person name="Johannesson H."/>
        </authorList>
    </citation>
    <scope>NUCLEOTIDE SEQUENCE</scope>
    <source>
        <strain evidence="6">CBS 508.74</strain>
    </source>
</reference>
<dbReference type="Gene3D" id="1.20.58.340">
    <property type="entry name" value="Magnesium transport protein CorA, transmembrane region"/>
    <property type="match status" value="1"/>
</dbReference>
<sequence length="254" mass="28876">MVRAFSLTHGWTHISLEDSGRSGGQLGTVMSLTGVHSQRFKILLKKGSDPRVIDTLLQDAMVWVRLEAGVHEQLRDFKELQTVYKAEPRSKSFKTALHENFHDDDEMARFNEALESLRGFLNEQLGVIKTTSKELIELEFNLTSIREAQKSTSTSLSMKRLSWITFIYLPLTFVASLFGMNVDVLDFNPPWWAYLPFAAATLGITIIVWSIFKYTLDEETRRERDGPSTTRASWARVLALVKKDNSGDGKKDDV</sequence>
<keyword evidence="4 5" id="KW-0472">Membrane</keyword>
<dbReference type="PANTHER" id="PTHR46494">
    <property type="entry name" value="CORA FAMILY METAL ION TRANSPORTER (EUROFUNG)"/>
    <property type="match status" value="1"/>
</dbReference>
<reference evidence="6" key="1">
    <citation type="journal article" date="2023" name="Mol. Phylogenet. Evol.">
        <title>Genome-scale phylogeny and comparative genomics of the fungal order Sordariales.</title>
        <authorList>
            <person name="Hensen N."/>
            <person name="Bonometti L."/>
            <person name="Westerberg I."/>
            <person name="Brannstrom I.O."/>
            <person name="Guillou S."/>
            <person name="Cros-Aarteil S."/>
            <person name="Calhoun S."/>
            <person name="Haridas S."/>
            <person name="Kuo A."/>
            <person name="Mondo S."/>
            <person name="Pangilinan J."/>
            <person name="Riley R."/>
            <person name="LaButti K."/>
            <person name="Andreopoulos B."/>
            <person name="Lipzen A."/>
            <person name="Chen C."/>
            <person name="Yan M."/>
            <person name="Daum C."/>
            <person name="Ng V."/>
            <person name="Clum A."/>
            <person name="Steindorff A."/>
            <person name="Ohm R.A."/>
            <person name="Martin F."/>
            <person name="Silar P."/>
            <person name="Natvig D.O."/>
            <person name="Lalanne C."/>
            <person name="Gautier V."/>
            <person name="Ament-Velasquez S.L."/>
            <person name="Kruys A."/>
            <person name="Hutchinson M.I."/>
            <person name="Powell A.J."/>
            <person name="Barry K."/>
            <person name="Miller A.N."/>
            <person name="Grigoriev I.V."/>
            <person name="Debuchy R."/>
            <person name="Gladieux P."/>
            <person name="Hiltunen Thoren M."/>
            <person name="Johannesson H."/>
        </authorList>
    </citation>
    <scope>NUCLEOTIDE SEQUENCE</scope>
    <source>
        <strain evidence="6">CBS 508.74</strain>
    </source>
</reference>
<comment type="subcellular location">
    <subcellularLocation>
        <location evidence="1">Cell membrane</location>
        <topology evidence="1">Multi-pass membrane protein</topology>
    </subcellularLocation>
</comment>
<feature type="transmembrane region" description="Helical" evidence="5">
    <location>
        <begin position="161"/>
        <end position="179"/>
    </location>
</feature>
<accession>A0AAN6T712</accession>
<evidence type="ECO:0000313" key="6">
    <source>
        <dbReference type="EMBL" id="KAK4107530.1"/>
    </source>
</evidence>
<name>A0AAN6T712_9PEZI</name>
<organism evidence="6 7">
    <name type="scientific">Canariomyces notabilis</name>
    <dbReference type="NCBI Taxonomy" id="2074819"/>
    <lineage>
        <taxon>Eukaryota</taxon>
        <taxon>Fungi</taxon>
        <taxon>Dikarya</taxon>
        <taxon>Ascomycota</taxon>
        <taxon>Pezizomycotina</taxon>
        <taxon>Sordariomycetes</taxon>
        <taxon>Sordariomycetidae</taxon>
        <taxon>Sordariales</taxon>
        <taxon>Chaetomiaceae</taxon>
        <taxon>Canariomyces</taxon>
    </lineage>
</organism>
<protein>
    <submittedName>
        <fullName evidence="6">Uncharacterized protein</fullName>
    </submittedName>
</protein>
<comment type="caution">
    <text evidence="6">The sequence shown here is derived from an EMBL/GenBank/DDBJ whole genome shotgun (WGS) entry which is preliminary data.</text>
</comment>
<gene>
    <name evidence="6" type="ORF">N656DRAFT_763184</name>
</gene>
<dbReference type="GO" id="GO:0015087">
    <property type="term" value="F:cobalt ion transmembrane transporter activity"/>
    <property type="evidence" value="ECO:0007669"/>
    <property type="project" value="TreeGrafter"/>
</dbReference>
<keyword evidence="7" id="KW-1185">Reference proteome</keyword>
<evidence type="ECO:0000256" key="2">
    <source>
        <dbReference type="ARBA" id="ARBA00022692"/>
    </source>
</evidence>
<dbReference type="InterPro" id="IPR045863">
    <property type="entry name" value="CorA_TM1_TM2"/>
</dbReference>
<dbReference type="GeneID" id="89937415"/>
<dbReference type="GO" id="GO:0005886">
    <property type="term" value="C:plasma membrane"/>
    <property type="evidence" value="ECO:0007669"/>
    <property type="project" value="UniProtKB-SubCell"/>
</dbReference>
<evidence type="ECO:0000313" key="7">
    <source>
        <dbReference type="Proteomes" id="UP001302812"/>
    </source>
</evidence>
<dbReference type="GO" id="GO:0015095">
    <property type="term" value="F:magnesium ion transmembrane transporter activity"/>
    <property type="evidence" value="ECO:0007669"/>
    <property type="project" value="TreeGrafter"/>
</dbReference>
<dbReference type="AlphaFoldDB" id="A0AAN6T712"/>
<dbReference type="InterPro" id="IPR002523">
    <property type="entry name" value="MgTranspt_CorA/ZnTranspt_ZntB"/>
</dbReference>
<dbReference type="PANTHER" id="PTHR46494:SF1">
    <property type="entry name" value="CORA FAMILY METAL ION TRANSPORTER (EUROFUNG)"/>
    <property type="match status" value="1"/>
</dbReference>
<evidence type="ECO:0000256" key="5">
    <source>
        <dbReference type="SAM" id="Phobius"/>
    </source>
</evidence>
<dbReference type="RefSeq" id="XP_064665100.1">
    <property type="nucleotide sequence ID" value="XM_064813290.1"/>
</dbReference>
<dbReference type="Proteomes" id="UP001302812">
    <property type="component" value="Unassembled WGS sequence"/>
</dbReference>
<dbReference type="Pfam" id="PF01544">
    <property type="entry name" value="CorA"/>
    <property type="match status" value="1"/>
</dbReference>
<dbReference type="EMBL" id="MU853372">
    <property type="protein sequence ID" value="KAK4107530.1"/>
    <property type="molecule type" value="Genomic_DNA"/>
</dbReference>
<dbReference type="GO" id="GO:0050897">
    <property type="term" value="F:cobalt ion binding"/>
    <property type="evidence" value="ECO:0007669"/>
    <property type="project" value="TreeGrafter"/>
</dbReference>
<evidence type="ECO:0000256" key="1">
    <source>
        <dbReference type="ARBA" id="ARBA00004651"/>
    </source>
</evidence>
<evidence type="ECO:0000256" key="4">
    <source>
        <dbReference type="ARBA" id="ARBA00023136"/>
    </source>
</evidence>
<proteinExistence type="predicted"/>